<dbReference type="GO" id="GO:0006508">
    <property type="term" value="P:proteolysis"/>
    <property type="evidence" value="ECO:0007669"/>
    <property type="project" value="UniProtKB-KW"/>
</dbReference>
<keyword evidence="6" id="KW-0482">Metalloprotease</keyword>
<dbReference type="Pfam" id="PF16187">
    <property type="entry name" value="Peptidase_M16_M"/>
    <property type="match status" value="2"/>
</dbReference>
<evidence type="ECO:0000256" key="6">
    <source>
        <dbReference type="ARBA" id="ARBA00023049"/>
    </source>
</evidence>
<feature type="domain" description="Peptidase M16 C-terminal" evidence="7">
    <location>
        <begin position="28"/>
        <end position="189"/>
    </location>
</feature>
<keyword evidence="2" id="KW-0645">Protease</keyword>
<sequence length="526" mass="60217">MAYCLRRSQRLASPSTAAWIPIEQARLPLSMLESWVVKSFSGVPNNRLPPQNFETFSGGVSFKTPQFTKIYKVEPVKDTQEVELCWVMPSLLSLYRSKPHHYLSSVIGHEGKGSLLSYLRKKVWVLELYSGNSECDFEHNSMYALFTVTFLLTDEGMKHLQQVLEALFGYLKLLQTSGPNERYFKEIQTIADLSFRYEEESSAWDYTEVLSENMHFYPPEDYITGSDLFYEYNPQAIENCLEMLVPDRVNIMLFNNNEKMVFDQTEPWFNTRYCVSGVVGLCEALLCPLVSGVVGLCEALLCPLVSGVVGLCEALLYPLVSGVVGLCEALLCPLVRAWFNTIEMARVLVLEIPTDWLESWKKAEPHPSFTLPQPNIFIPRDLSLVPLEDIVEPYPVKIHHDEQSEVWFRRDVKFKQPIAYYYYYFISPLLQVSPQNWVMLDLYCSLLKQLVAEEAYPAKTAKLTYDIYVEDRGLVVKVGGFNDKLRGPDVKLALSCTHLLRRPLSWCCPMRRLSCLASCGVPRQEG</sequence>
<evidence type="ECO:0000259" key="7">
    <source>
        <dbReference type="Pfam" id="PF05193"/>
    </source>
</evidence>
<dbReference type="AlphaFoldDB" id="A0A7R9I511"/>
<dbReference type="SUPFAM" id="SSF63411">
    <property type="entry name" value="LuxS/MPP-like metallohydrolase"/>
    <property type="match status" value="2"/>
</dbReference>
<dbReference type="PANTHER" id="PTHR43690:SF18">
    <property type="entry name" value="INSULIN-DEGRADING ENZYME-RELATED"/>
    <property type="match status" value="1"/>
</dbReference>
<feature type="domain" description="Peptidase M16 middle/third" evidence="8">
    <location>
        <begin position="349"/>
        <end position="486"/>
    </location>
</feature>
<organism evidence="9">
    <name type="scientific">Timema bartmani</name>
    <dbReference type="NCBI Taxonomy" id="61472"/>
    <lineage>
        <taxon>Eukaryota</taxon>
        <taxon>Metazoa</taxon>
        <taxon>Ecdysozoa</taxon>
        <taxon>Arthropoda</taxon>
        <taxon>Hexapoda</taxon>
        <taxon>Insecta</taxon>
        <taxon>Pterygota</taxon>
        <taxon>Neoptera</taxon>
        <taxon>Polyneoptera</taxon>
        <taxon>Phasmatodea</taxon>
        <taxon>Timematodea</taxon>
        <taxon>Timematoidea</taxon>
        <taxon>Timematidae</taxon>
        <taxon>Timema</taxon>
    </lineage>
</organism>
<evidence type="ECO:0000256" key="4">
    <source>
        <dbReference type="ARBA" id="ARBA00022801"/>
    </source>
</evidence>
<evidence type="ECO:0000256" key="2">
    <source>
        <dbReference type="ARBA" id="ARBA00022670"/>
    </source>
</evidence>
<dbReference type="InterPro" id="IPR011249">
    <property type="entry name" value="Metalloenz_LuxS/M16"/>
</dbReference>
<evidence type="ECO:0000313" key="9">
    <source>
        <dbReference type="EMBL" id="CAD7446780.1"/>
    </source>
</evidence>
<gene>
    <name evidence="9" type="ORF">TBIB3V08_LOCUS9103</name>
</gene>
<dbReference type="Gene3D" id="3.30.830.10">
    <property type="entry name" value="Metalloenzyme, LuxS/M16 peptidase-like"/>
    <property type="match status" value="2"/>
</dbReference>
<accession>A0A7R9I511</accession>
<dbReference type="FunFam" id="3.30.830.10:FF:000005">
    <property type="entry name" value="nardilysin isoform X1"/>
    <property type="match status" value="1"/>
</dbReference>
<keyword evidence="4" id="KW-0378">Hydrolase</keyword>
<comment type="similarity">
    <text evidence="1">Belongs to the peptidase M16 family.</text>
</comment>
<name>A0A7R9I511_9NEOP</name>
<dbReference type="PANTHER" id="PTHR43690">
    <property type="entry name" value="NARDILYSIN"/>
    <property type="match status" value="1"/>
</dbReference>
<protein>
    <submittedName>
        <fullName evidence="9">Uncharacterized protein</fullName>
    </submittedName>
</protein>
<evidence type="ECO:0000256" key="3">
    <source>
        <dbReference type="ARBA" id="ARBA00022723"/>
    </source>
</evidence>
<dbReference type="Pfam" id="PF05193">
    <property type="entry name" value="Peptidase_M16_C"/>
    <property type="match status" value="1"/>
</dbReference>
<dbReference type="GO" id="GO:0008237">
    <property type="term" value="F:metallopeptidase activity"/>
    <property type="evidence" value="ECO:0007669"/>
    <property type="project" value="UniProtKB-KW"/>
</dbReference>
<dbReference type="InterPro" id="IPR007863">
    <property type="entry name" value="Peptidase_M16_C"/>
</dbReference>
<reference evidence="9" key="1">
    <citation type="submission" date="2020-11" db="EMBL/GenBank/DDBJ databases">
        <authorList>
            <person name="Tran Van P."/>
        </authorList>
    </citation>
    <scope>NUCLEOTIDE SEQUENCE</scope>
</reference>
<dbReference type="InterPro" id="IPR050626">
    <property type="entry name" value="Peptidase_M16"/>
</dbReference>
<evidence type="ECO:0000259" key="8">
    <source>
        <dbReference type="Pfam" id="PF16187"/>
    </source>
</evidence>
<keyword evidence="3" id="KW-0479">Metal-binding</keyword>
<keyword evidence="5" id="KW-0862">Zinc</keyword>
<evidence type="ECO:0000256" key="5">
    <source>
        <dbReference type="ARBA" id="ARBA00022833"/>
    </source>
</evidence>
<dbReference type="EMBL" id="OD568294">
    <property type="protein sequence ID" value="CAD7446780.1"/>
    <property type="molecule type" value="Genomic_DNA"/>
</dbReference>
<dbReference type="InterPro" id="IPR032632">
    <property type="entry name" value="Peptidase_M16_M"/>
</dbReference>
<dbReference type="GO" id="GO:0046872">
    <property type="term" value="F:metal ion binding"/>
    <property type="evidence" value="ECO:0007669"/>
    <property type="project" value="UniProtKB-KW"/>
</dbReference>
<proteinExistence type="inferred from homology"/>
<feature type="domain" description="Peptidase M16 middle/third" evidence="8">
    <location>
        <begin position="195"/>
        <end position="276"/>
    </location>
</feature>
<evidence type="ECO:0000256" key="1">
    <source>
        <dbReference type="ARBA" id="ARBA00007261"/>
    </source>
</evidence>